<protein>
    <submittedName>
        <fullName evidence="1">Uncharacterized protein</fullName>
    </submittedName>
</protein>
<organism evidence="1">
    <name type="scientific">marine sediment metagenome</name>
    <dbReference type="NCBI Taxonomy" id="412755"/>
    <lineage>
        <taxon>unclassified sequences</taxon>
        <taxon>metagenomes</taxon>
        <taxon>ecological metagenomes</taxon>
    </lineage>
</organism>
<name>X0YHC9_9ZZZZ</name>
<reference evidence="1" key="1">
    <citation type="journal article" date="2014" name="Front. Microbiol.">
        <title>High frequency of phylogenetically diverse reductive dehalogenase-homologous genes in deep subseafloor sedimentary metagenomes.</title>
        <authorList>
            <person name="Kawai M."/>
            <person name="Futagami T."/>
            <person name="Toyoda A."/>
            <person name="Takaki Y."/>
            <person name="Nishi S."/>
            <person name="Hori S."/>
            <person name="Arai W."/>
            <person name="Tsubouchi T."/>
            <person name="Morono Y."/>
            <person name="Uchiyama I."/>
            <person name="Ito T."/>
            <person name="Fujiyama A."/>
            <person name="Inagaki F."/>
            <person name="Takami H."/>
        </authorList>
    </citation>
    <scope>NUCLEOTIDE SEQUENCE</scope>
    <source>
        <strain evidence="1">Expedition CK06-06</strain>
    </source>
</reference>
<comment type="caution">
    <text evidence="1">The sequence shown here is derived from an EMBL/GenBank/DDBJ whole genome shotgun (WGS) entry which is preliminary data.</text>
</comment>
<accession>X0YHC9</accession>
<dbReference type="EMBL" id="BARS01041810">
    <property type="protein sequence ID" value="GAG36236.1"/>
    <property type="molecule type" value="Genomic_DNA"/>
</dbReference>
<proteinExistence type="predicted"/>
<gene>
    <name evidence="1" type="ORF">S01H1_63517</name>
</gene>
<evidence type="ECO:0000313" key="1">
    <source>
        <dbReference type="EMBL" id="GAG36236.1"/>
    </source>
</evidence>
<sequence>MFSRNRRAVNARLTMAADVPEYAGLQHKEISNNLTASRSRIVNLPSW</sequence>
<dbReference type="AlphaFoldDB" id="X0YHC9"/>